<keyword evidence="2 4" id="KW-1133">Transmembrane helix</keyword>
<evidence type="ECO:0000313" key="5">
    <source>
        <dbReference type="EMBL" id="CAF1301221.1"/>
    </source>
</evidence>
<dbReference type="SUPFAM" id="SSF90123">
    <property type="entry name" value="ABC transporter transmembrane region"/>
    <property type="match status" value="1"/>
</dbReference>
<name>A0A815DQ58_9BILA</name>
<dbReference type="EMBL" id="CAJNOU010002214">
    <property type="protein sequence ID" value="CAF1301221.1"/>
    <property type="molecule type" value="Genomic_DNA"/>
</dbReference>
<gene>
    <name evidence="5" type="ORF">SEV965_LOCUS26299</name>
</gene>
<protein>
    <submittedName>
        <fullName evidence="5">Uncharacterized protein</fullName>
    </submittedName>
</protein>
<dbReference type="GO" id="GO:0005524">
    <property type="term" value="F:ATP binding"/>
    <property type="evidence" value="ECO:0007669"/>
    <property type="project" value="InterPro"/>
</dbReference>
<keyword evidence="1 4" id="KW-0812">Transmembrane</keyword>
<feature type="transmembrane region" description="Helical" evidence="4">
    <location>
        <begin position="180"/>
        <end position="202"/>
    </location>
</feature>
<dbReference type="GO" id="GO:0016020">
    <property type="term" value="C:membrane"/>
    <property type="evidence" value="ECO:0007669"/>
    <property type="project" value="InterPro"/>
</dbReference>
<sequence length="232" mass="26846">MGDRQHLLNASNKFSIDDDDDNNGNKKQLFTNSFSDWCRCFSRKGSDNKYTKLDDDTEHSDKDEPVGIFRLFQFENRIDFVLMFIAVCLIVIYTICFLMSLILFGRLTGIFATKSFGDNCDYQHQNSIGPIKNNNTYSPVIELNLFNNNPLYKLRHNIDVILSSTIAISIPSFREKVMNIVHWLFIITAVEFLASSIGNFIWNISAKRQTFCMSVSLFRSIIQRVSQIHFHL</sequence>
<evidence type="ECO:0000256" key="3">
    <source>
        <dbReference type="ARBA" id="ARBA00023136"/>
    </source>
</evidence>
<dbReference type="Proteomes" id="UP000663889">
    <property type="component" value="Unassembled WGS sequence"/>
</dbReference>
<proteinExistence type="predicted"/>
<evidence type="ECO:0000256" key="4">
    <source>
        <dbReference type="SAM" id="Phobius"/>
    </source>
</evidence>
<feature type="transmembrane region" description="Helical" evidence="4">
    <location>
        <begin position="80"/>
        <end position="104"/>
    </location>
</feature>
<evidence type="ECO:0000313" key="6">
    <source>
        <dbReference type="Proteomes" id="UP000663889"/>
    </source>
</evidence>
<comment type="caution">
    <text evidence="5">The sequence shown here is derived from an EMBL/GenBank/DDBJ whole genome shotgun (WGS) entry which is preliminary data.</text>
</comment>
<evidence type="ECO:0000256" key="2">
    <source>
        <dbReference type="ARBA" id="ARBA00022989"/>
    </source>
</evidence>
<accession>A0A815DQ58</accession>
<organism evidence="5 6">
    <name type="scientific">Rotaria sordida</name>
    <dbReference type="NCBI Taxonomy" id="392033"/>
    <lineage>
        <taxon>Eukaryota</taxon>
        <taxon>Metazoa</taxon>
        <taxon>Spiralia</taxon>
        <taxon>Gnathifera</taxon>
        <taxon>Rotifera</taxon>
        <taxon>Eurotatoria</taxon>
        <taxon>Bdelloidea</taxon>
        <taxon>Philodinida</taxon>
        <taxon>Philodinidae</taxon>
        <taxon>Rotaria</taxon>
    </lineage>
</organism>
<keyword evidence="3 4" id="KW-0472">Membrane</keyword>
<reference evidence="5" key="1">
    <citation type="submission" date="2021-02" db="EMBL/GenBank/DDBJ databases">
        <authorList>
            <person name="Nowell W R."/>
        </authorList>
    </citation>
    <scope>NUCLEOTIDE SEQUENCE</scope>
</reference>
<dbReference type="InterPro" id="IPR036640">
    <property type="entry name" value="ABC1_TM_sf"/>
</dbReference>
<dbReference type="Gene3D" id="1.20.1560.10">
    <property type="entry name" value="ABC transporter type 1, transmembrane domain"/>
    <property type="match status" value="1"/>
</dbReference>
<dbReference type="AlphaFoldDB" id="A0A815DQ58"/>
<evidence type="ECO:0000256" key="1">
    <source>
        <dbReference type="ARBA" id="ARBA00022692"/>
    </source>
</evidence>